<evidence type="ECO:0000259" key="1">
    <source>
        <dbReference type="Pfam" id="PF13360"/>
    </source>
</evidence>
<keyword evidence="3" id="KW-1185">Reference proteome</keyword>
<dbReference type="PANTHER" id="PTHR34512:SF30">
    <property type="entry name" value="OUTER MEMBRANE PROTEIN ASSEMBLY FACTOR BAMB"/>
    <property type="match status" value="1"/>
</dbReference>
<feature type="domain" description="Pyrrolo-quinoline quinone repeat" evidence="1">
    <location>
        <begin position="140"/>
        <end position="237"/>
    </location>
</feature>
<dbReference type="Pfam" id="PF13360">
    <property type="entry name" value="PQQ_2"/>
    <property type="match status" value="2"/>
</dbReference>
<dbReference type="AlphaFoldDB" id="A0A0W1R9M6"/>
<proteinExistence type="predicted"/>
<dbReference type="SUPFAM" id="SSF50998">
    <property type="entry name" value="Quinoprotein alcohol dehydrogenase-like"/>
    <property type="match status" value="2"/>
</dbReference>
<dbReference type="EMBL" id="LOPU01000018">
    <property type="protein sequence ID" value="KTG10249.1"/>
    <property type="molecule type" value="Genomic_DNA"/>
</dbReference>
<name>A0A0W1R9M6_9EURY</name>
<dbReference type="InterPro" id="IPR018391">
    <property type="entry name" value="PQQ_b-propeller_rpt"/>
</dbReference>
<evidence type="ECO:0000313" key="3">
    <source>
        <dbReference type="Proteomes" id="UP000054387"/>
    </source>
</evidence>
<dbReference type="STRING" id="1514971.AUR64_11745"/>
<organism evidence="2 3">
    <name type="scientific">Haloprofundus marisrubri</name>
    <dbReference type="NCBI Taxonomy" id="1514971"/>
    <lineage>
        <taxon>Archaea</taxon>
        <taxon>Methanobacteriati</taxon>
        <taxon>Methanobacteriota</taxon>
        <taxon>Stenosarchaea group</taxon>
        <taxon>Halobacteria</taxon>
        <taxon>Halobacteriales</taxon>
        <taxon>Haloferacaceae</taxon>
        <taxon>Haloprofundus</taxon>
    </lineage>
</organism>
<dbReference type="InterPro" id="IPR002372">
    <property type="entry name" value="PQQ_rpt_dom"/>
</dbReference>
<dbReference type="InterPro" id="IPR015943">
    <property type="entry name" value="WD40/YVTN_repeat-like_dom_sf"/>
</dbReference>
<dbReference type="Gene3D" id="2.40.128.630">
    <property type="match status" value="1"/>
</dbReference>
<evidence type="ECO:0000313" key="2">
    <source>
        <dbReference type="EMBL" id="KTG10249.1"/>
    </source>
</evidence>
<feature type="domain" description="Pyrrolo-quinoline quinone repeat" evidence="1">
    <location>
        <begin position="255"/>
        <end position="387"/>
    </location>
</feature>
<comment type="caution">
    <text evidence="2">The sequence shown here is derived from an EMBL/GenBank/DDBJ whole genome shotgun (WGS) entry which is preliminary data.</text>
</comment>
<reference evidence="2 3" key="1">
    <citation type="submission" date="2015-12" db="EMBL/GenBank/DDBJ databases">
        <title>Haloprofundus marisrubri gen. nov., sp. nov., an extremely halophilic archaeon isolated from the Discovery deep brine-seawater interface in the Red Sea.</title>
        <authorList>
            <person name="Zhang G."/>
            <person name="Stingl U."/>
            <person name="Rashid M."/>
        </authorList>
    </citation>
    <scope>NUCLEOTIDE SEQUENCE [LARGE SCALE GENOMIC DNA]</scope>
    <source>
        <strain evidence="2 3">SB9</strain>
    </source>
</reference>
<dbReference type="Gene3D" id="2.130.10.10">
    <property type="entry name" value="YVTN repeat-like/Quinoprotein amine dehydrogenase"/>
    <property type="match status" value="1"/>
</dbReference>
<dbReference type="PANTHER" id="PTHR34512">
    <property type="entry name" value="CELL SURFACE PROTEIN"/>
    <property type="match status" value="1"/>
</dbReference>
<protein>
    <recommendedName>
        <fullName evidence="1">Pyrrolo-quinoline quinone repeat domain-containing protein</fullName>
    </recommendedName>
</protein>
<dbReference type="SMART" id="SM00564">
    <property type="entry name" value="PQQ"/>
    <property type="match status" value="7"/>
</dbReference>
<dbReference type="Proteomes" id="UP000054387">
    <property type="component" value="Unassembled WGS sequence"/>
</dbReference>
<gene>
    <name evidence="2" type="ORF">AUR64_11745</name>
</gene>
<accession>A0A0W1R9M6</accession>
<sequence length="420" mass="44297">MFGTCYSRGETVLVSCRRWCFVRDPNSQVGPVSPTRQMPSPQSRRTFLTACGFAGLSSVSGCIGGRRLENLVGSDPDIDCQPSSHEWPMYGFDWQRRGVAGSRELPPADATAQQLTQADNGIEASPAVSDGVAYAAGTVRVEARNIESGERLWAYDPGDNVSTMPALGCGVVFVALTNDVVALDPDDGTELWRTEGVSGFDQSGSPLVYDGTVYTAGPELYALDAETGEEHWNAAGGEGVAVGDYVYTAEVDGTDGAVLAYTDAGDEQWRAGVGPVYTTPVVADGLVYAVTKDGSFYALDATDGSVRWRTPIPSGIFDPPAVSDGTVVLPPGNGDFARALDAETGESVWRYKTGNATGAPTVFGDIALLPGANTGVHAVELETGELVRAWDAPAVGSAPILVDGTILYRAWNDSEVYVLR</sequence>
<dbReference type="InterPro" id="IPR011047">
    <property type="entry name" value="Quinoprotein_ADH-like_sf"/>
</dbReference>